<evidence type="ECO:0000313" key="12">
    <source>
        <dbReference type="EMBL" id="CAG1850477.1"/>
    </source>
</evidence>
<dbReference type="InterPro" id="IPR036893">
    <property type="entry name" value="SBP_sf"/>
</dbReference>
<dbReference type="Gramene" id="Ma03_t17410.3">
    <property type="protein sequence ID" value="Ma03_p17410.3"/>
    <property type="gene ID" value="Ma03_g17410"/>
</dbReference>
<dbReference type="Gene3D" id="4.10.1100.10">
    <property type="entry name" value="Transcription factor, SBP-box domain"/>
    <property type="match status" value="1"/>
</dbReference>
<dbReference type="InterPro" id="IPR004333">
    <property type="entry name" value="SBP_dom"/>
</dbReference>
<keyword evidence="7" id="KW-0804">Transcription</keyword>
<keyword evidence="5" id="KW-0805">Transcription regulation</keyword>
<dbReference type="InterPro" id="IPR044817">
    <property type="entry name" value="SBP-like"/>
</dbReference>
<evidence type="ECO:0000259" key="11">
    <source>
        <dbReference type="PROSITE" id="PS51141"/>
    </source>
</evidence>
<evidence type="ECO:0000256" key="9">
    <source>
        <dbReference type="PROSITE-ProRule" id="PRU00470"/>
    </source>
</evidence>
<evidence type="ECO:0000256" key="1">
    <source>
        <dbReference type="ARBA" id="ARBA00004123"/>
    </source>
</evidence>
<dbReference type="FunCoup" id="A0A804ID49">
    <property type="interactions" value="3981"/>
</dbReference>
<evidence type="ECO:0000256" key="5">
    <source>
        <dbReference type="ARBA" id="ARBA00023015"/>
    </source>
</evidence>
<evidence type="ECO:0000313" key="14">
    <source>
        <dbReference type="Proteomes" id="UP000012960"/>
    </source>
</evidence>
<evidence type="ECO:0000256" key="6">
    <source>
        <dbReference type="ARBA" id="ARBA00023125"/>
    </source>
</evidence>
<evidence type="ECO:0000256" key="7">
    <source>
        <dbReference type="ARBA" id="ARBA00023163"/>
    </source>
</evidence>
<reference evidence="13" key="2">
    <citation type="submission" date="2021-05" db="UniProtKB">
        <authorList>
            <consortium name="EnsemblPlants"/>
        </authorList>
    </citation>
    <scope>IDENTIFICATION</scope>
    <source>
        <strain evidence="13">subsp. malaccensis</strain>
    </source>
</reference>
<name>A0A804ID49_MUSAM</name>
<dbReference type="OMA" id="PEQNWQG"/>
<dbReference type="PANTHER" id="PTHR31251:SF208">
    <property type="entry name" value="SQUAMOSA PROMOTER-BINDING-LIKE PROTEIN 18"/>
    <property type="match status" value="1"/>
</dbReference>
<dbReference type="FunFam" id="4.10.1100.10:FF:000001">
    <property type="entry name" value="Squamosa promoter-binding-like protein 14"/>
    <property type="match status" value="1"/>
</dbReference>
<evidence type="ECO:0000256" key="3">
    <source>
        <dbReference type="ARBA" id="ARBA00022771"/>
    </source>
</evidence>
<evidence type="ECO:0000256" key="10">
    <source>
        <dbReference type="SAM" id="MobiDB-lite"/>
    </source>
</evidence>
<comment type="subcellular location">
    <subcellularLocation>
        <location evidence="1">Nucleus</location>
    </subcellularLocation>
</comment>
<evidence type="ECO:0000256" key="8">
    <source>
        <dbReference type="ARBA" id="ARBA00023242"/>
    </source>
</evidence>
<dbReference type="EnsemblPlants" id="Ma03_t17410.3">
    <property type="protein sequence ID" value="Ma03_p17410.3"/>
    <property type="gene ID" value="Ma03_g17410"/>
</dbReference>
<keyword evidence="3 9" id="KW-0863">Zinc-finger</keyword>
<gene>
    <name evidence="12" type="ORF">GSMUA_200890.1</name>
</gene>
<dbReference type="GO" id="GO:0000976">
    <property type="term" value="F:transcription cis-regulatory region binding"/>
    <property type="evidence" value="ECO:0000318"/>
    <property type="project" value="GO_Central"/>
</dbReference>
<reference evidence="12" key="1">
    <citation type="submission" date="2021-03" db="EMBL/GenBank/DDBJ databases">
        <authorList>
            <consortium name="Genoscope - CEA"/>
            <person name="William W."/>
        </authorList>
    </citation>
    <scope>NUCLEOTIDE SEQUENCE</scope>
    <source>
        <strain evidence="12">Doubled-haploid Pahang</strain>
    </source>
</reference>
<dbReference type="PANTHER" id="PTHR31251">
    <property type="entry name" value="SQUAMOSA PROMOTER-BINDING-LIKE PROTEIN 4"/>
    <property type="match status" value="1"/>
</dbReference>
<proteinExistence type="predicted"/>
<dbReference type="EMBL" id="HG996468">
    <property type="protein sequence ID" value="CAG1850477.1"/>
    <property type="molecule type" value="Genomic_DNA"/>
</dbReference>
<dbReference type="AlphaFoldDB" id="A0A804ID49"/>
<dbReference type="OrthoDB" id="514967at2759"/>
<organism evidence="13 14">
    <name type="scientific">Musa acuminata subsp. malaccensis</name>
    <name type="common">Wild banana</name>
    <name type="synonym">Musa malaccensis</name>
    <dbReference type="NCBI Taxonomy" id="214687"/>
    <lineage>
        <taxon>Eukaryota</taxon>
        <taxon>Viridiplantae</taxon>
        <taxon>Streptophyta</taxon>
        <taxon>Embryophyta</taxon>
        <taxon>Tracheophyta</taxon>
        <taxon>Spermatophyta</taxon>
        <taxon>Magnoliopsida</taxon>
        <taxon>Liliopsida</taxon>
        <taxon>Zingiberales</taxon>
        <taxon>Musaceae</taxon>
        <taxon>Musa</taxon>
    </lineage>
</organism>
<dbReference type="GO" id="GO:0005634">
    <property type="term" value="C:nucleus"/>
    <property type="evidence" value="ECO:0000318"/>
    <property type="project" value="GO_Central"/>
</dbReference>
<dbReference type="Pfam" id="PF03110">
    <property type="entry name" value="SBP"/>
    <property type="match status" value="1"/>
</dbReference>
<evidence type="ECO:0000313" key="13">
    <source>
        <dbReference type="EnsemblPlants" id="Ma03_p17410.3"/>
    </source>
</evidence>
<dbReference type="EnsemblPlants" id="Ma03_t17410.2">
    <property type="protein sequence ID" value="Ma03_p17410.2"/>
    <property type="gene ID" value="Ma03_g17410"/>
</dbReference>
<keyword evidence="2" id="KW-0479">Metal-binding</keyword>
<feature type="domain" description="SBP-type" evidence="11">
    <location>
        <begin position="79"/>
        <end position="156"/>
    </location>
</feature>
<feature type="region of interest" description="Disordered" evidence="10">
    <location>
        <begin position="35"/>
        <end position="72"/>
    </location>
</feature>
<dbReference type="SUPFAM" id="SSF103612">
    <property type="entry name" value="SBT domain"/>
    <property type="match status" value="1"/>
</dbReference>
<keyword evidence="6" id="KW-0238">DNA-binding</keyword>
<accession>A0A804ID49</accession>
<dbReference type="PROSITE" id="PS51141">
    <property type="entry name" value="ZF_SBP"/>
    <property type="match status" value="1"/>
</dbReference>
<sequence length="355" mass="38549">MEWDPKLPSWGLAELEQTAEAKMGAMAGPSCSVDLKLGGGSGDAGPPEQWRDQPRSTTTTTMACSPSKRARAPSMASQTASCLVDGCRADLSSCKEYHRRHKVCELHSKTPVVVVGGVEQRFCQQCSRFHLLTEFDEEKRSCRKRLDGHNRRRRKPQSESINSPTLLPLYQETMHAGTRFSTYPHVSQILPTQPSWAGIIKTEEDALYTHGHHCFPPGSFSNIYKQDKAAYGRTAMETVSAAESSSRIFSDGLTQVLDSDCALSLLSSPTQTSTINVGRMLSAGVVAVGEPLVSSLQYSGFSCSRVEDDQTGGVLISDADADADTDADLHCQDIFHVGGEGSSDVASHSLPFSWQ</sequence>
<evidence type="ECO:0000256" key="2">
    <source>
        <dbReference type="ARBA" id="ARBA00022723"/>
    </source>
</evidence>
<evidence type="ECO:0000256" key="4">
    <source>
        <dbReference type="ARBA" id="ARBA00022833"/>
    </source>
</evidence>
<dbReference type="GO" id="GO:0001216">
    <property type="term" value="F:DNA-binding transcription activator activity"/>
    <property type="evidence" value="ECO:0000318"/>
    <property type="project" value="GO_Central"/>
</dbReference>
<feature type="compositionally biased region" description="Polar residues" evidence="10">
    <location>
        <begin position="55"/>
        <end position="64"/>
    </location>
</feature>
<keyword evidence="8" id="KW-0539">Nucleus</keyword>
<keyword evidence="4" id="KW-0862">Zinc</keyword>
<dbReference type="Proteomes" id="UP000012960">
    <property type="component" value="Unplaced"/>
</dbReference>
<protein>
    <submittedName>
        <fullName evidence="12">(wild Malaysian banana) hypothetical protein</fullName>
    </submittedName>
</protein>
<dbReference type="GO" id="GO:0008270">
    <property type="term" value="F:zinc ion binding"/>
    <property type="evidence" value="ECO:0007669"/>
    <property type="project" value="UniProtKB-KW"/>
</dbReference>
<dbReference type="Gramene" id="Ma03_t17410.2">
    <property type="protein sequence ID" value="Ma03_p17410.2"/>
    <property type="gene ID" value="Ma03_g17410"/>
</dbReference>
<keyword evidence="14" id="KW-1185">Reference proteome</keyword>